<dbReference type="Gene3D" id="1.20.1440.120">
    <property type="entry name" value="Recombination protein O, C-terminal domain"/>
    <property type="match status" value="1"/>
</dbReference>
<dbReference type="Proteomes" id="UP001302719">
    <property type="component" value="Chromosome"/>
</dbReference>
<evidence type="ECO:0000256" key="3">
    <source>
        <dbReference type="ARBA" id="ARBA00022763"/>
    </source>
</evidence>
<keyword evidence="10" id="KW-1185">Reference proteome</keyword>
<dbReference type="SUPFAM" id="SSF57863">
    <property type="entry name" value="ArfGap/RecO-like zinc finger"/>
    <property type="match status" value="1"/>
</dbReference>
<evidence type="ECO:0000256" key="1">
    <source>
        <dbReference type="ARBA" id="ARBA00007452"/>
    </source>
</evidence>
<organism evidence="9 10">
    <name type="scientific">Candidatus Nitrospira allomarina</name>
    <dbReference type="NCBI Taxonomy" id="3020900"/>
    <lineage>
        <taxon>Bacteria</taxon>
        <taxon>Pseudomonadati</taxon>
        <taxon>Nitrospirota</taxon>
        <taxon>Nitrospiria</taxon>
        <taxon>Nitrospirales</taxon>
        <taxon>Nitrospiraceae</taxon>
        <taxon>Nitrospira</taxon>
    </lineage>
</organism>
<accession>A0AA96GC27</accession>
<protein>
    <recommendedName>
        <fullName evidence="2 7">DNA repair protein RecO</fullName>
    </recommendedName>
    <alternativeName>
        <fullName evidence="6 7">Recombination protein O</fullName>
    </alternativeName>
</protein>
<evidence type="ECO:0000256" key="7">
    <source>
        <dbReference type="HAMAP-Rule" id="MF_00201"/>
    </source>
</evidence>
<name>A0AA96GC27_9BACT</name>
<dbReference type="NCBIfam" id="TIGR00613">
    <property type="entry name" value="reco"/>
    <property type="match status" value="1"/>
</dbReference>
<dbReference type="GO" id="GO:0006302">
    <property type="term" value="P:double-strand break repair"/>
    <property type="evidence" value="ECO:0007669"/>
    <property type="project" value="TreeGrafter"/>
</dbReference>
<dbReference type="GO" id="GO:0006310">
    <property type="term" value="P:DNA recombination"/>
    <property type="evidence" value="ECO:0007669"/>
    <property type="project" value="UniProtKB-UniRule"/>
</dbReference>
<dbReference type="GO" id="GO:0043590">
    <property type="term" value="C:bacterial nucleoid"/>
    <property type="evidence" value="ECO:0007669"/>
    <property type="project" value="TreeGrafter"/>
</dbReference>
<dbReference type="InterPro" id="IPR012340">
    <property type="entry name" value="NA-bd_OB-fold"/>
</dbReference>
<evidence type="ECO:0000256" key="2">
    <source>
        <dbReference type="ARBA" id="ARBA00021310"/>
    </source>
</evidence>
<dbReference type="RefSeq" id="WP_312641539.1">
    <property type="nucleotide sequence ID" value="NZ_CP116967.1"/>
</dbReference>
<evidence type="ECO:0000256" key="5">
    <source>
        <dbReference type="ARBA" id="ARBA00023204"/>
    </source>
</evidence>
<gene>
    <name evidence="7 9" type="primary">recO</name>
    <name evidence="9" type="ORF">PP769_14935</name>
</gene>
<evidence type="ECO:0000313" key="10">
    <source>
        <dbReference type="Proteomes" id="UP001302719"/>
    </source>
</evidence>
<dbReference type="InterPro" id="IPR042242">
    <property type="entry name" value="RecO_C"/>
</dbReference>
<dbReference type="HAMAP" id="MF_00201">
    <property type="entry name" value="RecO"/>
    <property type="match status" value="1"/>
</dbReference>
<proteinExistence type="inferred from homology"/>
<dbReference type="Pfam" id="PF11967">
    <property type="entry name" value="RecO_N"/>
    <property type="match status" value="1"/>
</dbReference>
<dbReference type="PANTHER" id="PTHR33991:SF1">
    <property type="entry name" value="DNA REPAIR PROTEIN RECO"/>
    <property type="match status" value="1"/>
</dbReference>
<keyword evidence="5 7" id="KW-0234">DNA repair</keyword>
<sequence>MPLLKTRAVIIRSQRWGDADRIVTLYSADLGKIRGAARGARRMKTRFGGVLEPFGIVDVTLFQKTPDALGQISQIDLVRNFKALREDLSVMAAAAKMVHMVEMITADRDPNPEMYSALIYALEHLLPDRDLALTTLLFQIHVLGYTGFRPQIDRCTECGNIASPHMPQWFSPRLGGMVCHGCGQRGVGRLLSISKGSLAFIEQARRLPMASLSRLKAIGTVRIEVEEAIEAYFQAVVGKALPTFEQWVS</sequence>
<dbReference type="InterPro" id="IPR037278">
    <property type="entry name" value="ARFGAP/RecO"/>
</dbReference>
<dbReference type="Gene3D" id="6.20.220.20">
    <property type="entry name" value="Recombination protein O, zinc-binding domain"/>
    <property type="match status" value="1"/>
</dbReference>
<dbReference type="PANTHER" id="PTHR33991">
    <property type="entry name" value="DNA REPAIR PROTEIN RECO"/>
    <property type="match status" value="1"/>
</dbReference>
<dbReference type="SUPFAM" id="SSF50249">
    <property type="entry name" value="Nucleic acid-binding proteins"/>
    <property type="match status" value="1"/>
</dbReference>
<dbReference type="KEGG" id="nall:PP769_14935"/>
<dbReference type="EMBL" id="CP116967">
    <property type="protein sequence ID" value="WNM57260.1"/>
    <property type="molecule type" value="Genomic_DNA"/>
</dbReference>
<comment type="function">
    <text evidence="7">Involved in DNA repair and RecF pathway recombination.</text>
</comment>
<keyword evidence="4 7" id="KW-0233">DNA recombination</keyword>
<evidence type="ECO:0000259" key="8">
    <source>
        <dbReference type="Pfam" id="PF11967"/>
    </source>
</evidence>
<dbReference type="InterPro" id="IPR003717">
    <property type="entry name" value="RecO"/>
</dbReference>
<comment type="similarity">
    <text evidence="1 7">Belongs to the RecO family.</text>
</comment>
<dbReference type="Pfam" id="PF02565">
    <property type="entry name" value="RecO_C"/>
    <property type="match status" value="1"/>
</dbReference>
<reference evidence="9 10" key="1">
    <citation type="submission" date="2023-01" db="EMBL/GenBank/DDBJ databases">
        <title>Cultivation and genomic characterization of new, ubiquitous marine nitrite-oxidizing bacteria from the Nitrospirales.</title>
        <authorList>
            <person name="Mueller A.J."/>
            <person name="Daebeler A."/>
            <person name="Herbold C.W."/>
            <person name="Kirkegaard R.H."/>
            <person name="Daims H."/>
        </authorList>
    </citation>
    <scope>NUCLEOTIDE SEQUENCE [LARGE SCALE GENOMIC DNA]</scope>
    <source>
        <strain evidence="9 10">VA</strain>
    </source>
</reference>
<dbReference type="AlphaFoldDB" id="A0AA96GC27"/>
<dbReference type="Gene3D" id="2.40.50.140">
    <property type="entry name" value="Nucleic acid-binding proteins"/>
    <property type="match status" value="1"/>
</dbReference>
<feature type="domain" description="DNA replication/recombination mediator RecO N-terminal" evidence="8">
    <location>
        <begin position="1"/>
        <end position="81"/>
    </location>
</feature>
<evidence type="ECO:0000313" key="9">
    <source>
        <dbReference type="EMBL" id="WNM57260.1"/>
    </source>
</evidence>
<keyword evidence="3 7" id="KW-0227">DNA damage</keyword>
<evidence type="ECO:0000256" key="6">
    <source>
        <dbReference type="ARBA" id="ARBA00033409"/>
    </source>
</evidence>
<evidence type="ECO:0000256" key="4">
    <source>
        <dbReference type="ARBA" id="ARBA00023172"/>
    </source>
</evidence>
<dbReference type="InterPro" id="IPR022572">
    <property type="entry name" value="DNA_rep/recomb_RecO_N"/>
</dbReference>